<gene>
    <name evidence="1" type="ORF">S03H2_35723</name>
</gene>
<feature type="non-terminal residue" evidence="1">
    <location>
        <position position="31"/>
    </location>
</feature>
<sequence>MYKNFYEKLVKSYRIIELTKPYSVIFSNILA</sequence>
<comment type="caution">
    <text evidence="1">The sequence shown here is derived from an EMBL/GenBank/DDBJ whole genome shotgun (WGS) entry which is preliminary data.</text>
</comment>
<proteinExistence type="predicted"/>
<organism evidence="1">
    <name type="scientific">marine sediment metagenome</name>
    <dbReference type="NCBI Taxonomy" id="412755"/>
    <lineage>
        <taxon>unclassified sequences</taxon>
        <taxon>metagenomes</taxon>
        <taxon>ecological metagenomes</taxon>
    </lineage>
</organism>
<name>X1FXA2_9ZZZZ</name>
<accession>X1FXA2</accession>
<dbReference type="AlphaFoldDB" id="X1FXA2"/>
<reference evidence="1" key="1">
    <citation type="journal article" date="2014" name="Front. Microbiol.">
        <title>High frequency of phylogenetically diverse reductive dehalogenase-homologous genes in deep subseafloor sedimentary metagenomes.</title>
        <authorList>
            <person name="Kawai M."/>
            <person name="Futagami T."/>
            <person name="Toyoda A."/>
            <person name="Takaki Y."/>
            <person name="Nishi S."/>
            <person name="Hori S."/>
            <person name="Arai W."/>
            <person name="Tsubouchi T."/>
            <person name="Morono Y."/>
            <person name="Uchiyama I."/>
            <person name="Ito T."/>
            <person name="Fujiyama A."/>
            <person name="Inagaki F."/>
            <person name="Takami H."/>
        </authorList>
    </citation>
    <scope>NUCLEOTIDE SEQUENCE</scope>
    <source>
        <strain evidence="1">Expedition CK06-06</strain>
    </source>
</reference>
<dbReference type="EMBL" id="BARU01021873">
    <property type="protein sequence ID" value="GAH50281.1"/>
    <property type="molecule type" value="Genomic_DNA"/>
</dbReference>
<evidence type="ECO:0000313" key="1">
    <source>
        <dbReference type="EMBL" id="GAH50281.1"/>
    </source>
</evidence>
<protein>
    <submittedName>
        <fullName evidence="1">Uncharacterized protein</fullName>
    </submittedName>
</protein>